<protein>
    <submittedName>
        <fullName evidence="5">Uncharacterized corrinoid protein</fullName>
    </submittedName>
</protein>
<dbReference type="PANTHER" id="PTHR45833">
    <property type="entry name" value="METHIONINE SYNTHASE"/>
    <property type="match status" value="1"/>
</dbReference>
<dbReference type="PROSITE" id="PS51332">
    <property type="entry name" value="B12_BINDING"/>
    <property type="match status" value="1"/>
</dbReference>
<dbReference type="InterPro" id="IPR036594">
    <property type="entry name" value="Meth_synthase_dom"/>
</dbReference>
<feature type="domain" description="B12-binding N-terminal" evidence="4">
    <location>
        <begin position="1"/>
        <end position="91"/>
    </location>
</feature>
<evidence type="ECO:0000259" key="3">
    <source>
        <dbReference type="PROSITE" id="PS51332"/>
    </source>
</evidence>
<keyword evidence="2" id="KW-0170">Cobalt</keyword>
<dbReference type="GO" id="GO:0046653">
    <property type="term" value="P:tetrahydrofolate metabolic process"/>
    <property type="evidence" value="ECO:0007669"/>
    <property type="project" value="TreeGrafter"/>
</dbReference>
<dbReference type="InterPro" id="IPR006158">
    <property type="entry name" value="Cobalamin-bd"/>
</dbReference>
<dbReference type="SUPFAM" id="SSF47644">
    <property type="entry name" value="Methionine synthase domain"/>
    <property type="match status" value="1"/>
</dbReference>
<accession>A0A3B1BNV4</accession>
<dbReference type="GO" id="GO:0031419">
    <property type="term" value="F:cobalamin binding"/>
    <property type="evidence" value="ECO:0007669"/>
    <property type="project" value="InterPro"/>
</dbReference>
<gene>
    <name evidence="5" type="ORF">MNBD_NITROSPINAE04-2723</name>
</gene>
<dbReference type="SMART" id="SM01018">
    <property type="entry name" value="B12-binding_2"/>
    <property type="match status" value="1"/>
</dbReference>
<feature type="domain" description="B12-binding" evidence="3">
    <location>
        <begin position="89"/>
        <end position="212"/>
    </location>
</feature>
<dbReference type="InterPro" id="IPR003759">
    <property type="entry name" value="Cbl-bd_cap"/>
</dbReference>
<dbReference type="Pfam" id="PF02310">
    <property type="entry name" value="B12-binding"/>
    <property type="match status" value="1"/>
</dbReference>
<evidence type="ECO:0000256" key="2">
    <source>
        <dbReference type="ARBA" id="ARBA00023285"/>
    </source>
</evidence>
<dbReference type="InterPro" id="IPR050554">
    <property type="entry name" value="Met_Synthase/Corrinoid"/>
</dbReference>
<evidence type="ECO:0000256" key="1">
    <source>
        <dbReference type="ARBA" id="ARBA00022723"/>
    </source>
</evidence>
<dbReference type="GO" id="GO:0050667">
    <property type="term" value="P:homocysteine metabolic process"/>
    <property type="evidence" value="ECO:0007669"/>
    <property type="project" value="TreeGrafter"/>
</dbReference>
<dbReference type="AlphaFoldDB" id="A0A3B1BNV4"/>
<dbReference type="GO" id="GO:0005829">
    <property type="term" value="C:cytosol"/>
    <property type="evidence" value="ECO:0007669"/>
    <property type="project" value="TreeGrafter"/>
</dbReference>
<keyword evidence="1" id="KW-0479">Metal-binding</keyword>
<dbReference type="Gene3D" id="1.10.1240.10">
    <property type="entry name" value="Methionine synthase domain"/>
    <property type="match status" value="1"/>
</dbReference>
<reference evidence="5" key="1">
    <citation type="submission" date="2018-06" db="EMBL/GenBank/DDBJ databases">
        <authorList>
            <person name="Zhirakovskaya E."/>
        </authorList>
    </citation>
    <scope>NUCLEOTIDE SEQUENCE</scope>
</reference>
<dbReference type="EMBL" id="UOGA01000166">
    <property type="protein sequence ID" value="VAX20026.1"/>
    <property type="molecule type" value="Genomic_DNA"/>
</dbReference>
<dbReference type="Pfam" id="PF02607">
    <property type="entry name" value="B12-binding_2"/>
    <property type="match status" value="1"/>
</dbReference>
<dbReference type="PROSITE" id="PS51337">
    <property type="entry name" value="B12_BINDING_NTER"/>
    <property type="match status" value="1"/>
</dbReference>
<dbReference type="SUPFAM" id="SSF52242">
    <property type="entry name" value="Cobalamin (vitamin B12)-binding domain"/>
    <property type="match status" value="1"/>
</dbReference>
<organism evidence="5">
    <name type="scientific">hydrothermal vent metagenome</name>
    <dbReference type="NCBI Taxonomy" id="652676"/>
    <lineage>
        <taxon>unclassified sequences</taxon>
        <taxon>metagenomes</taxon>
        <taxon>ecological metagenomes</taxon>
    </lineage>
</organism>
<dbReference type="PANTHER" id="PTHR45833:SF1">
    <property type="entry name" value="METHIONINE SYNTHASE"/>
    <property type="match status" value="1"/>
</dbReference>
<dbReference type="Gene3D" id="3.40.50.280">
    <property type="entry name" value="Cobalamin-binding domain"/>
    <property type="match status" value="1"/>
</dbReference>
<dbReference type="GO" id="GO:0046872">
    <property type="term" value="F:metal ion binding"/>
    <property type="evidence" value="ECO:0007669"/>
    <property type="project" value="UniProtKB-KW"/>
</dbReference>
<dbReference type="GO" id="GO:0008705">
    <property type="term" value="F:methionine synthase activity"/>
    <property type="evidence" value="ECO:0007669"/>
    <property type="project" value="TreeGrafter"/>
</dbReference>
<proteinExistence type="predicted"/>
<evidence type="ECO:0000259" key="4">
    <source>
        <dbReference type="PROSITE" id="PS51337"/>
    </source>
</evidence>
<sequence>MSSGQEIQDIHKAVVSLSVPETESATKRAIDAGLNRQEILVDGLAAGLLEVGDKWIKQEMFISHVLVAAKAMKAGQAILEQGEPEGESKAVMVLGTAQGDLHDIGKNLVGMMMKAGGFKVYDLGVDVPPRVFVDKAKEVDADIIGISLIMSICLDKVEETCKLAREEGIKAKVLIGGPATSDTVADKIEADGYGGFDAPTGVVKAKELIGID</sequence>
<dbReference type="InterPro" id="IPR036724">
    <property type="entry name" value="Cobalamin-bd_sf"/>
</dbReference>
<evidence type="ECO:0000313" key="5">
    <source>
        <dbReference type="EMBL" id="VAX20026.1"/>
    </source>
</evidence>
<name>A0A3B1BNV4_9ZZZZ</name>